<keyword evidence="7" id="KW-1185">Reference proteome</keyword>
<sequence>MTGDSSAGLYPRYCLHLSPTFNNWCLLHVTDIHSLRSVPGFEVQDFYFHENLPIKWVRIVGIVVAVEDFPGRRVYTVDDSSGACIECTVPLKAPPRETAPTADPWQVPVRPQPLPPADYVDVDVGSAVDIKGGLTRFRDEMQVKIEKVKVLKSTEQEVALWERRARFRSEVLLQPWVLSEKQIRRCRKEEMREKGGDDVKERKRKKDKERRREERKREVEVAERRRREKKAADKAAADEAAAETQVLDRYHLYQMRRIREKAEEKRMSSSGGLRRHVLDESLRGKYSALGL</sequence>
<evidence type="ECO:0000313" key="6">
    <source>
        <dbReference type="EMBL" id="KAF6826768.1"/>
    </source>
</evidence>
<dbReference type="GO" id="GO:0000781">
    <property type="term" value="C:chromosome, telomeric region"/>
    <property type="evidence" value="ECO:0007669"/>
    <property type="project" value="UniProtKB-SubCell"/>
</dbReference>
<dbReference type="InterPro" id="IPR018856">
    <property type="entry name" value="Stn1_N"/>
</dbReference>
<feature type="domain" description="CST complex subunit Stn1 N-terminal" evidence="5">
    <location>
        <begin position="13"/>
        <end position="88"/>
    </location>
</feature>
<evidence type="ECO:0000259" key="5">
    <source>
        <dbReference type="Pfam" id="PF10451"/>
    </source>
</evidence>
<proteinExistence type="predicted"/>
<organism evidence="6 7">
    <name type="scientific">Colletotrichum musicola</name>
    <dbReference type="NCBI Taxonomy" id="2175873"/>
    <lineage>
        <taxon>Eukaryota</taxon>
        <taxon>Fungi</taxon>
        <taxon>Dikarya</taxon>
        <taxon>Ascomycota</taxon>
        <taxon>Pezizomycotina</taxon>
        <taxon>Sordariomycetes</taxon>
        <taxon>Hypocreomycetidae</taxon>
        <taxon>Glomerellales</taxon>
        <taxon>Glomerellaceae</taxon>
        <taxon>Colletotrichum</taxon>
        <taxon>Colletotrichum orchidearum species complex</taxon>
    </lineage>
</organism>
<evidence type="ECO:0000256" key="4">
    <source>
        <dbReference type="SAM" id="MobiDB-lite"/>
    </source>
</evidence>
<dbReference type="Proteomes" id="UP000639643">
    <property type="component" value="Unassembled WGS sequence"/>
</dbReference>
<reference evidence="6" key="1">
    <citation type="journal article" date="2020" name="Phytopathology">
        <title>Genome Sequence Resources of Colletotrichum truncatum, C. plurivorum, C. musicola, and C. sojae: Four Species Pathogenic to Soybean (Glycine max).</title>
        <authorList>
            <person name="Rogerio F."/>
            <person name="Boufleur T.R."/>
            <person name="Ciampi-Guillardi M."/>
            <person name="Sukno S.A."/>
            <person name="Thon M.R."/>
            <person name="Massola Junior N.S."/>
            <person name="Baroncelli R."/>
        </authorList>
    </citation>
    <scope>NUCLEOTIDE SEQUENCE</scope>
    <source>
        <strain evidence="6">LFN0074</strain>
    </source>
</reference>
<comment type="subcellular location">
    <subcellularLocation>
        <location evidence="1">Chromosome</location>
        <location evidence="1">Telomere</location>
    </subcellularLocation>
</comment>
<name>A0A8H6K8M8_9PEZI</name>
<gene>
    <name evidence="6" type="ORF">CMUS01_09271</name>
</gene>
<keyword evidence="3" id="KW-0779">Telomere</keyword>
<evidence type="ECO:0000313" key="7">
    <source>
        <dbReference type="Proteomes" id="UP000639643"/>
    </source>
</evidence>
<feature type="region of interest" description="Disordered" evidence="4">
    <location>
        <begin position="189"/>
        <end position="242"/>
    </location>
</feature>
<protein>
    <submittedName>
        <fullName evidence="6">OB-fold nucleic acid binding domain-containing protein</fullName>
    </submittedName>
</protein>
<dbReference type="CDD" id="cd03524">
    <property type="entry name" value="RPA2_OBF_family"/>
    <property type="match status" value="1"/>
</dbReference>
<dbReference type="EMBL" id="WIGM01000388">
    <property type="protein sequence ID" value="KAF6826768.1"/>
    <property type="molecule type" value="Genomic_DNA"/>
</dbReference>
<dbReference type="Gene3D" id="2.40.50.140">
    <property type="entry name" value="Nucleic acid-binding proteins"/>
    <property type="match status" value="1"/>
</dbReference>
<dbReference type="InterPro" id="IPR012340">
    <property type="entry name" value="NA-bd_OB-fold"/>
</dbReference>
<evidence type="ECO:0000256" key="1">
    <source>
        <dbReference type="ARBA" id="ARBA00004574"/>
    </source>
</evidence>
<keyword evidence="2" id="KW-0158">Chromosome</keyword>
<evidence type="ECO:0000256" key="2">
    <source>
        <dbReference type="ARBA" id="ARBA00022454"/>
    </source>
</evidence>
<feature type="compositionally biased region" description="Basic and acidic residues" evidence="4">
    <location>
        <begin position="189"/>
        <end position="201"/>
    </location>
</feature>
<dbReference type="AlphaFoldDB" id="A0A8H6K8M8"/>
<dbReference type="Pfam" id="PF10451">
    <property type="entry name" value="Stn1"/>
    <property type="match status" value="1"/>
</dbReference>
<accession>A0A8H6K8M8</accession>
<comment type="caution">
    <text evidence="6">The sequence shown here is derived from an EMBL/GenBank/DDBJ whole genome shotgun (WGS) entry which is preliminary data.</text>
</comment>
<dbReference type="SUPFAM" id="SSF50249">
    <property type="entry name" value="Nucleic acid-binding proteins"/>
    <property type="match status" value="1"/>
</dbReference>
<evidence type="ECO:0000256" key="3">
    <source>
        <dbReference type="ARBA" id="ARBA00022895"/>
    </source>
</evidence>
<dbReference type="OrthoDB" id="77828at2759"/>
<feature type="compositionally biased region" description="Basic and acidic residues" evidence="4">
    <location>
        <begin position="210"/>
        <end position="237"/>
    </location>
</feature>